<dbReference type="Proteomes" id="UP000636960">
    <property type="component" value="Unassembled WGS sequence"/>
</dbReference>
<proteinExistence type="predicted"/>
<sequence>MADETATAAVYGVQRVDQWSGQNVDIGALRYDRGHLEVVSADPDYRTYLADVVDTVNATEQLSIMVPPPPDAEQFSVWFRDVDRSAPDYLEALRTYLERDFDLILATESSPG</sequence>
<dbReference type="RefSeq" id="WP_203780935.1">
    <property type="nucleotide sequence ID" value="NZ_BOMV01000015.1"/>
</dbReference>
<keyword evidence="2" id="KW-1185">Reference proteome</keyword>
<evidence type="ECO:0000313" key="2">
    <source>
        <dbReference type="Proteomes" id="UP000636960"/>
    </source>
</evidence>
<comment type="caution">
    <text evidence="1">The sequence shown here is derived from an EMBL/GenBank/DDBJ whole genome shotgun (WGS) entry which is preliminary data.</text>
</comment>
<accession>A0A919MP14</accession>
<protein>
    <submittedName>
        <fullName evidence="1">Uncharacterized protein</fullName>
    </submittedName>
</protein>
<dbReference type="AlphaFoldDB" id="A0A919MP14"/>
<evidence type="ECO:0000313" key="1">
    <source>
        <dbReference type="EMBL" id="GIE94611.1"/>
    </source>
</evidence>
<gene>
    <name evidence="1" type="ORF">Ari01nite_20760</name>
</gene>
<dbReference type="EMBL" id="BOMV01000015">
    <property type="protein sequence ID" value="GIE94611.1"/>
    <property type="molecule type" value="Genomic_DNA"/>
</dbReference>
<organism evidence="1 2">
    <name type="scientific">Paractinoplanes rishiriensis</name>
    <dbReference type="NCBI Taxonomy" id="1050105"/>
    <lineage>
        <taxon>Bacteria</taxon>
        <taxon>Bacillati</taxon>
        <taxon>Actinomycetota</taxon>
        <taxon>Actinomycetes</taxon>
        <taxon>Micromonosporales</taxon>
        <taxon>Micromonosporaceae</taxon>
        <taxon>Paractinoplanes</taxon>
    </lineage>
</organism>
<reference evidence="1" key="1">
    <citation type="submission" date="2021-01" db="EMBL/GenBank/DDBJ databases">
        <title>Whole genome shotgun sequence of Actinoplanes rishiriensis NBRC 108556.</title>
        <authorList>
            <person name="Komaki H."/>
            <person name="Tamura T."/>
        </authorList>
    </citation>
    <scope>NUCLEOTIDE SEQUENCE</scope>
    <source>
        <strain evidence="1">NBRC 108556</strain>
    </source>
</reference>
<name>A0A919MP14_9ACTN</name>